<evidence type="ECO:0000313" key="2">
    <source>
        <dbReference type="Proteomes" id="UP000326837"/>
    </source>
</evidence>
<dbReference type="Proteomes" id="UP000326837">
    <property type="component" value="Chromosome"/>
</dbReference>
<proteinExistence type="predicted"/>
<evidence type="ECO:0000313" key="1">
    <source>
        <dbReference type="EMBL" id="BBO36052.1"/>
    </source>
</evidence>
<dbReference type="AlphaFoldDB" id="A0A5K7XIV9"/>
<gene>
    <name evidence="1" type="ORF">PLANPX_5664</name>
</gene>
<accession>A0A5K7XIV9</accession>
<organism evidence="1 2">
    <name type="scientific">Lacipirellula parvula</name>
    <dbReference type="NCBI Taxonomy" id="2650471"/>
    <lineage>
        <taxon>Bacteria</taxon>
        <taxon>Pseudomonadati</taxon>
        <taxon>Planctomycetota</taxon>
        <taxon>Planctomycetia</taxon>
        <taxon>Pirellulales</taxon>
        <taxon>Lacipirellulaceae</taxon>
        <taxon>Lacipirellula</taxon>
    </lineage>
</organism>
<name>A0A5K7XIV9_9BACT</name>
<reference evidence="2" key="1">
    <citation type="submission" date="2019-10" db="EMBL/GenBank/DDBJ databases">
        <title>Lacipirellula parvula gen. nov., sp. nov., representing a lineage of planctomycetes widespread in freshwater anoxic habitats, and description of the family Lacipirellulaceae.</title>
        <authorList>
            <person name="Dedysh S.N."/>
            <person name="Kulichevskaya I.S."/>
            <person name="Beletsky A.V."/>
            <person name="Rakitin A.L."/>
            <person name="Mardanov A.V."/>
            <person name="Ivanova A.A."/>
            <person name="Saltykova V.X."/>
            <person name="Rijpstra W.I.C."/>
            <person name="Sinninghe Damste J.S."/>
            <person name="Ravin N.V."/>
        </authorList>
    </citation>
    <scope>NUCLEOTIDE SEQUENCE [LARGE SCALE GENOMIC DNA]</scope>
    <source>
        <strain evidence="2">PX69</strain>
    </source>
</reference>
<dbReference type="EMBL" id="AP021861">
    <property type="protein sequence ID" value="BBO36052.1"/>
    <property type="molecule type" value="Genomic_DNA"/>
</dbReference>
<keyword evidence="2" id="KW-1185">Reference proteome</keyword>
<sequence length="37" mass="4032">MSAVPSWFTHPRISLANLGVLGGCLTCFQSLQFQSAY</sequence>
<dbReference type="KEGG" id="lpav:PLANPX_5664"/>
<protein>
    <submittedName>
        <fullName evidence="1">Uncharacterized protein</fullName>
    </submittedName>
</protein>